<dbReference type="HOGENOM" id="CLU_000134_18_1_3"/>
<dbReference type="InterPro" id="IPR002110">
    <property type="entry name" value="Ankyrin_rpt"/>
</dbReference>
<dbReference type="Gene3D" id="1.25.40.20">
    <property type="entry name" value="Ankyrin repeat-containing domain"/>
    <property type="match status" value="1"/>
</dbReference>
<feature type="repeat" description="ANK" evidence="3">
    <location>
        <begin position="72"/>
        <end position="104"/>
    </location>
</feature>
<dbReference type="PROSITE" id="PS50297">
    <property type="entry name" value="ANK_REP_REGION"/>
    <property type="match status" value="3"/>
</dbReference>
<dbReference type="PRINTS" id="PR01415">
    <property type="entry name" value="ANKYRIN"/>
</dbReference>
<dbReference type="OrthoDB" id="9772065at2"/>
<dbReference type="Proteomes" id="UP000000268">
    <property type="component" value="Chromosome"/>
</dbReference>
<dbReference type="Pfam" id="PF12796">
    <property type="entry name" value="Ank_2"/>
    <property type="match status" value="1"/>
</dbReference>
<evidence type="ECO:0000256" key="2">
    <source>
        <dbReference type="ARBA" id="ARBA00023043"/>
    </source>
</evidence>
<dbReference type="SUPFAM" id="SSF48403">
    <property type="entry name" value="Ankyrin repeat"/>
    <property type="match status" value="1"/>
</dbReference>
<evidence type="ECO:0000256" key="3">
    <source>
        <dbReference type="PROSITE-ProRule" id="PRU00023"/>
    </source>
</evidence>
<feature type="repeat" description="ANK" evidence="3">
    <location>
        <begin position="41"/>
        <end position="73"/>
    </location>
</feature>
<sequence>MSDTDDRYETFQDFVRVGSITQISDYLARGEIDINKTIWPNSETPLEIAAEKGRDKIVPILLSAGFSPDSGNTDPPLYCAAGEGFLEIVQLLIEAGADVNIRSSDGLTPLMSAAAGGYLDVVRLLVESGAGVQFETEDEETALSCVEMNQHFQRLFEK</sequence>
<accession>B0CB27</accession>
<protein>
    <submittedName>
        <fullName evidence="4">Ankyrin repeat-containing protein</fullName>
    </submittedName>
</protein>
<dbReference type="PANTHER" id="PTHR24198">
    <property type="entry name" value="ANKYRIN REPEAT AND PROTEIN KINASE DOMAIN-CONTAINING PROTEIN"/>
    <property type="match status" value="1"/>
</dbReference>
<dbReference type="KEGG" id="amr:AM1_0461"/>
<gene>
    <name evidence="4" type="ordered locus">AM1_0461</name>
</gene>
<reference evidence="4 5" key="1">
    <citation type="journal article" date="2008" name="Proc. Natl. Acad. Sci. U.S.A.">
        <title>Niche adaptation and genome expansion in the chlorophyll d-producing cyanobacterium Acaryochloris marina.</title>
        <authorList>
            <person name="Swingley W.D."/>
            <person name="Chen M."/>
            <person name="Cheung P.C."/>
            <person name="Conrad A.L."/>
            <person name="Dejesa L.C."/>
            <person name="Hao J."/>
            <person name="Honchak B.M."/>
            <person name="Karbach L.E."/>
            <person name="Kurdoglu A."/>
            <person name="Lahiri S."/>
            <person name="Mastrian S.D."/>
            <person name="Miyashita H."/>
            <person name="Page L."/>
            <person name="Ramakrishna P."/>
            <person name="Satoh S."/>
            <person name="Sattley W.M."/>
            <person name="Shimada Y."/>
            <person name="Taylor H.L."/>
            <person name="Tomo T."/>
            <person name="Tsuchiya T."/>
            <person name="Wang Z.T."/>
            <person name="Raymond J."/>
            <person name="Mimuro M."/>
            <person name="Blankenship R.E."/>
            <person name="Touchman J.W."/>
        </authorList>
    </citation>
    <scope>NUCLEOTIDE SEQUENCE [LARGE SCALE GENOMIC DNA]</scope>
    <source>
        <strain evidence="5">MBIC 11017</strain>
    </source>
</reference>
<evidence type="ECO:0000313" key="5">
    <source>
        <dbReference type="Proteomes" id="UP000000268"/>
    </source>
</evidence>
<keyword evidence="5" id="KW-1185">Reference proteome</keyword>
<dbReference type="eggNOG" id="COG0666">
    <property type="taxonomic scope" value="Bacteria"/>
</dbReference>
<evidence type="ECO:0000256" key="1">
    <source>
        <dbReference type="ARBA" id="ARBA00022737"/>
    </source>
</evidence>
<dbReference type="SMART" id="SM00248">
    <property type="entry name" value="ANK"/>
    <property type="match status" value="3"/>
</dbReference>
<dbReference type="PANTHER" id="PTHR24198:SF165">
    <property type="entry name" value="ANKYRIN REPEAT-CONTAINING PROTEIN-RELATED"/>
    <property type="match status" value="1"/>
</dbReference>
<dbReference type="STRING" id="329726.AM1_0461"/>
<dbReference type="PROSITE" id="PS50088">
    <property type="entry name" value="ANK_REPEAT"/>
    <property type="match status" value="3"/>
</dbReference>
<organism evidence="4 5">
    <name type="scientific">Acaryochloris marina (strain MBIC 11017)</name>
    <dbReference type="NCBI Taxonomy" id="329726"/>
    <lineage>
        <taxon>Bacteria</taxon>
        <taxon>Bacillati</taxon>
        <taxon>Cyanobacteriota</taxon>
        <taxon>Cyanophyceae</taxon>
        <taxon>Acaryochloridales</taxon>
        <taxon>Acaryochloridaceae</taxon>
        <taxon>Acaryochloris</taxon>
    </lineage>
</organism>
<evidence type="ECO:0000313" key="4">
    <source>
        <dbReference type="EMBL" id="ABW25517.1"/>
    </source>
</evidence>
<dbReference type="InterPro" id="IPR036770">
    <property type="entry name" value="Ankyrin_rpt-contain_sf"/>
</dbReference>
<keyword evidence="1" id="KW-0677">Repeat</keyword>
<name>B0CB27_ACAM1</name>
<dbReference type="EMBL" id="CP000828">
    <property type="protein sequence ID" value="ABW25517.1"/>
    <property type="molecule type" value="Genomic_DNA"/>
</dbReference>
<dbReference type="AlphaFoldDB" id="B0CB27"/>
<dbReference type="RefSeq" id="WP_012161124.1">
    <property type="nucleotide sequence ID" value="NC_009925.1"/>
</dbReference>
<proteinExistence type="predicted"/>
<feature type="repeat" description="ANK" evidence="3">
    <location>
        <begin position="105"/>
        <end position="137"/>
    </location>
</feature>
<keyword evidence="2 3" id="KW-0040">ANK repeat</keyword>